<dbReference type="Proteomes" id="UP000429523">
    <property type="component" value="Unassembled WGS sequence"/>
</dbReference>
<dbReference type="Proteomes" id="UP000433483">
    <property type="component" value="Unassembled WGS sequence"/>
</dbReference>
<evidence type="ECO:0000313" key="10">
    <source>
        <dbReference type="Proteomes" id="UP000429523"/>
    </source>
</evidence>
<dbReference type="Proteomes" id="UP000460718">
    <property type="component" value="Unassembled WGS sequence"/>
</dbReference>
<sequence>MFRRMTVEARVKSCAAFCFVHCALCGRPRLGAEALKHLRLYDNFGYMYVSFTRVCKGIGLIRGYPSNVSVAPVGDPDSKIGSAASASTREHV</sequence>
<name>A0A6A3V853_9STRA</name>
<dbReference type="Proteomes" id="UP000441208">
    <property type="component" value="Unassembled WGS sequence"/>
</dbReference>
<dbReference type="EMBL" id="QXFZ01006438">
    <property type="protein sequence ID" value="KAE9058654.1"/>
    <property type="molecule type" value="Genomic_DNA"/>
</dbReference>
<dbReference type="Proteomes" id="UP000437068">
    <property type="component" value="Unassembled WGS sequence"/>
</dbReference>
<dbReference type="Proteomes" id="UP000440367">
    <property type="component" value="Unassembled WGS sequence"/>
</dbReference>
<dbReference type="AlphaFoldDB" id="A0A6A3V853"/>
<evidence type="ECO:0000313" key="7">
    <source>
        <dbReference type="EMBL" id="KAE9161280.1"/>
    </source>
</evidence>
<organism evidence="6 11">
    <name type="scientific">Phytophthora fragariae</name>
    <dbReference type="NCBI Taxonomy" id="53985"/>
    <lineage>
        <taxon>Eukaryota</taxon>
        <taxon>Sar</taxon>
        <taxon>Stramenopiles</taxon>
        <taxon>Oomycota</taxon>
        <taxon>Peronosporomycetes</taxon>
        <taxon>Peronosporales</taxon>
        <taxon>Peronosporaceae</taxon>
        <taxon>Phytophthora</taxon>
    </lineage>
</organism>
<feature type="region of interest" description="Disordered" evidence="1">
    <location>
        <begin position="73"/>
        <end position="92"/>
    </location>
</feature>
<evidence type="ECO:0000313" key="9">
    <source>
        <dbReference type="EMBL" id="KAE9264110.1"/>
    </source>
</evidence>
<evidence type="ECO:0000313" key="15">
    <source>
        <dbReference type="Proteomes" id="UP000441208"/>
    </source>
</evidence>
<dbReference type="EMBL" id="QXGB01006599">
    <property type="protein sequence ID" value="KAE9160526.1"/>
    <property type="molecule type" value="Genomic_DNA"/>
</dbReference>
<dbReference type="EMBL" id="QXGC01006958">
    <property type="protein sequence ID" value="KAE9161280.1"/>
    <property type="molecule type" value="Genomic_DNA"/>
</dbReference>
<evidence type="ECO:0000313" key="12">
    <source>
        <dbReference type="Proteomes" id="UP000437068"/>
    </source>
</evidence>
<evidence type="ECO:0000313" key="5">
    <source>
        <dbReference type="EMBL" id="KAE9061199.1"/>
    </source>
</evidence>
<evidence type="ECO:0000313" key="3">
    <source>
        <dbReference type="EMBL" id="KAE8958115.1"/>
    </source>
</evidence>
<dbReference type="Proteomes" id="UP000476176">
    <property type="component" value="Unassembled WGS sequence"/>
</dbReference>
<comment type="caution">
    <text evidence="6">The sequence shown here is derived from an EMBL/GenBank/DDBJ whole genome shotgun (WGS) entry which is preliminary data.</text>
</comment>
<evidence type="ECO:0000313" key="11">
    <source>
        <dbReference type="Proteomes" id="UP000433483"/>
    </source>
</evidence>
<keyword evidence="11" id="KW-1185">Reference proteome</keyword>
<dbReference type="EMBL" id="QXGD01006142">
    <property type="protein sequence ID" value="KAE9163908.1"/>
    <property type="molecule type" value="Genomic_DNA"/>
</dbReference>
<proteinExistence type="predicted"/>
<evidence type="ECO:0000313" key="6">
    <source>
        <dbReference type="EMBL" id="KAE9160526.1"/>
    </source>
</evidence>
<evidence type="ECO:0000313" key="16">
    <source>
        <dbReference type="Proteomes" id="UP000460718"/>
    </source>
</evidence>
<evidence type="ECO:0000313" key="14">
    <source>
        <dbReference type="Proteomes" id="UP000440732"/>
    </source>
</evidence>
<evidence type="ECO:0000313" key="8">
    <source>
        <dbReference type="EMBL" id="KAE9163908.1"/>
    </source>
</evidence>
<evidence type="ECO:0000313" key="4">
    <source>
        <dbReference type="EMBL" id="KAE9058654.1"/>
    </source>
</evidence>
<accession>A0A6A3V853</accession>
<evidence type="ECO:0000313" key="13">
    <source>
        <dbReference type="Proteomes" id="UP000440367"/>
    </source>
</evidence>
<dbReference type="EMBL" id="QXGF01006298">
    <property type="protein sequence ID" value="KAE8918003.1"/>
    <property type="molecule type" value="Genomic_DNA"/>
</dbReference>
<gene>
    <name evidence="9" type="ORF">PF001_g31429</name>
    <name evidence="8" type="ORF">PF002_g31740</name>
    <name evidence="7" type="ORF">PF004_g30881</name>
    <name evidence="6" type="ORF">PF005_g31613</name>
    <name evidence="5" type="ORF">PF006_g31467</name>
    <name evidence="4" type="ORF">PF007_g31228</name>
    <name evidence="2" type="ORF">PF009_g31682</name>
    <name evidence="3" type="ORF">PF011_g30899</name>
</gene>
<dbReference type="EMBL" id="QXGA01007050">
    <property type="protein sequence ID" value="KAE9061199.1"/>
    <property type="molecule type" value="Genomic_DNA"/>
</dbReference>
<reference evidence="10 11" key="1">
    <citation type="submission" date="2018-08" db="EMBL/GenBank/DDBJ databases">
        <title>Genomic investigation of the strawberry pathogen Phytophthora fragariae indicates pathogenicity is determined by transcriptional variation in three key races.</title>
        <authorList>
            <person name="Adams T.M."/>
            <person name="Armitage A.D."/>
            <person name="Sobczyk M.K."/>
            <person name="Bates H.J."/>
            <person name="Dunwell J.M."/>
            <person name="Nellist C.F."/>
            <person name="Harrison R.J."/>
        </authorList>
    </citation>
    <scope>NUCLEOTIDE SEQUENCE [LARGE SCALE GENOMIC DNA]</scope>
    <source>
        <strain evidence="9 12">A4</strain>
        <strain evidence="8 13">BC-1</strain>
        <strain evidence="7 17">BC-23</strain>
        <strain evidence="6 11">NOV-27</strain>
        <strain evidence="5 14">NOV-5</strain>
        <strain evidence="4 15">NOV-71</strain>
        <strain evidence="2 10">NOV-9</strain>
        <strain evidence="3 16">SCRP245</strain>
    </source>
</reference>
<protein>
    <submittedName>
        <fullName evidence="6">Uncharacterized protein</fullName>
    </submittedName>
</protein>
<dbReference type="EMBL" id="QXFW01006944">
    <property type="protein sequence ID" value="KAE8958115.1"/>
    <property type="molecule type" value="Genomic_DNA"/>
</dbReference>
<evidence type="ECO:0000313" key="2">
    <source>
        <dbReference type="EMBL" id="KAE8918003.1"/>
    </source>
</evidence>
<dbReference type="EMBL" id="QXGE01007034">
    <property type="protein sequence ID" value="KAE9264110.1"/>
    <property type="molecule type" value="Genomic_DNA"/>
</dbReference>
<evidence type="ECO:0000256" key="1">
    <source>
        <dbReference type="SAM" id="MobiDB-lite"/>
    </source>
</evidence>
<dbReference type="Proteomes" id="UP000440732">
    <property type="component" value="Unassembled WGS sequence"/>
</dbReference>
<evidence type="ECO:0000313" key="17">
    <source>
        <dbReference type="Proteomes" id="UP000476176"/>
    </source>
</evidence>